<accession>A0A8S4PT53</accession>
<evidence type="ECO:0000256" key="8">
    <source>
        <dbReference type="ARBA" id="ARBA00023224"/>
    </source>
</evidence>
<evidence type="ECO:0000256" key="4">
    <source>
        <dbReference type="ARBA" id="ARBA00022989"/>
    </source>
</evidence>
<feature type="transmembrane region" description="Helical" evidence="9">
    <location>
        <begin position="84"/>
        <end position="105"/>
    </location>
</feature>
<dbReference type="PANTHER" id="PTHR24228:SF75">
    <property type="entry name" value="G-PROTEIN COUPLED RECEPTORS FAMILY 1 PROFILE DOMAIN-CONTAINING PROTEIN"/>
    <property type="match status" value="1"/>
</dbReference>
<dbReference type="InterPro" id="IPR017452">
    <property type="entry name" value="GPCR_Rhodpsn_7TM"/>
</dbReference>
<protein>
    <recommendedName>
        <fullName evidence="10">G-protein coupled receptors family 1 profile domain-containing protein</fullName>
    </recommendedName>
</protein>
<dbReference type="Gene3D" id="1.20.1070.10">
    <property type="entry name" value="Rhodopsin 7-helix transmembrane proteins"/>
    <property type="match status" value="1"/>
</dbReference>
<evidence type="ECO:0000313" key="11">
    <source>
        <dbReference type="EMBL" id="CAH1796341.1"/>
    </source>
</evidence>
<evidence type="ECO:0000256" key="5">
    <source>
        <dbReference type="ARBA" id="ARBA00023040"/>
    </source>
</evidence>
<evidence type="ECO:0000256" key="1">
    <source>
        <dbReference type="ARBA" id="ARBA00004651"/>
    </source>
</evidence>
<gene>
    <name evidence="11" type="ORF">OFUS_LOCUS20761</name>
</gene>
<organism evidence="11 12">
    <name type="scientific">Owenia fusiformis</name>
    <name type="common">Polychaete worm</name>
    <dbReference type="NCBI Taxonomy" id="6347"/>
    <lineage>
        <taxon>Eukaryota</taxon>
        <taxon>Metazoa</taxon>
        <taxon>Spiralia</taxon>
        <taxon>Lophotrochozoa</taxon>
        <taxon>Annelida</taxon>
        <taxon>Polychaeta</taxon>
        <taxon>Sedentaria</taxon>
        <taxon>Canalipalpata</taxon>
        <taxon>Sabellida</taxon>
        <taxon>Oweniida</taxon>
        <taxon>Oweniidae</taxon>
        <taxon>Owenia</taxon>
    </lineage>
</organism>
<dbReference type="GO" id="GO:0005886">
    <property type="term" value="C:plasma membrane"/>
    <property type="evidence" value="ECO:0007669"/>
    <property type="project" value="UniProtKB-SubCell"/>
</dbReference>
<reference evidence="11" key="1">
    <citation type="submission" date="2022-03" db="EMBL/GenBank/DDBJ databases">
        <authorList>
            <person name="Martin C."/>
        </authorList>
    </citation>
    <scope>NUCLEOTIDE SEQUENCE</scope>
</reference>
<feature type="non-terminal residue" evidence="11">
    <location>
        <position position="304"/>
    </location>
</feature>
<keyword evidence="12" id="KW-1185">Reference proteome</keyword>
<comment type="caution">
    <text evidence="11">The sequence shown here is derived from an EMBL/GenBank/DDBJ whole genome shotgun (WGS) entry which is preliminary data.</text>
</comment>
<evidence type="ECO:0000256" key="2">
    <source>
        <dbReference type="ARBA" id="ARBA00022475"/>
    </source>
</evidence>
<feature type="domain" description="G-protein coupled receptors family 1 profile" evidence="10">
    <location>
        <begin position="1"/>
        <end position="238"/>
    </location>
</feature>
<dbReference type="SUPFAM" id="SSF81321">
    <property type="entry name" value="Family A G protein-coupled receptor-like"/>
    <property type="match status" value="1"/>
</dbReference>
<evidence type="ECO:0000256" key="6">
    <source>
        <dbReference type="ARBA" id="ARBA00023136"/>
    </source>
</evidence>
<dbReference type="PRINTS" id="PR00237">
    <property type="entry name" value="GPCRRHODOPSN"/>
</dbReference>
<dbReference type="PROSITE" id="PS50262">
    <property type="entry name" value="G_PROTEIN_RECEP_F1_2"/>
    <property type="match status" value="1"/>
</dbReference>
<evidence type="ECO:0000259" key="10">
    <source>
        <dbReference type="PROSITE" id="PS50262"/>
    </source>
</evidence>
<name>A0A8S4PT53_OWEFU</name>
<dbReference type="PANTHER" id="PTHR24228">
    <property type="entry name" value="B2 BRADYKININ RECEPTOR/ANGIOTENSIN II RECEPTOR"/>
    <property type="match status" value="1"/>
</dbReference>
<dbReference type="GO" id="GO:0004930">
    <property type="term" value="F:G protein-coupled receptor activity"/>
    <property type="evidence" value="ECO:0007669"/>
    <property type="project" value="UniProtKB-KW"/>
</dbReference>
<dbReference type="Pfam" id="PF00001">
    <property type="entry name" value="7tm_1"/>
    <property type="match status" value="1"/>
</dbReference>
<dbReference type="InterPro" id="IPR000276">
    <property type="entry name" value="GPCR_Rhodpsn"/>
</dbReference>
<sequence length="304" mass="33626">EFIQNLACADLLVTAIADPLCIIAVVKGEEFFMEVPVLCGVIAGMCLTACFAAFFSLTGLTVCRTAFILNRHSYNRYLNHTRSIIICIMFWVLGFIFESPNLIGWGRHTYDRKSHSCIWDRTANFAYTLFVAIGLIASPLVVMGACHIMVFKKIQSCKSTLYSKDGPGTTGSTGMLRVWIETVKSSKTLITIFCAFVICWVPYATVVAIDVEDKLPMVVHLFITFLAHLHSAINCYIYFGTNKSFRRNLYQLMSSFVCGCSRQEEDISSCSSGTGTATGTFKLTQSVSSDSAGYKTEPSVQGHM</sequence>
<evidence type="ECO:0000256" key="9">
    <source>
        <dbReference type="SAM" id="Phobius"/>
    </source>
</evidence>
<feature type="transmembrane region" description="Helical" evidence="9">
    <location>
        <begin position="189"/>
        <end position="209"/>
    </location>
</feature>
<keyword evidence="6 9" id="KW-0472">Membrane</keyword>
<keyword evidence="5" id="KW-0297">G-protein coupled receptor</keyword>
<keyword evidence="7" id="KW-0675">Receptor</keyword>
<keyword evidence="2" id="KW-1003">Cell membrane</keyword>
<evidence type="ECO:0000313" key="12">
    <source>
        <dbReference type="Proteomes" id="UP000749559"/>
    </source>
</evidence>
<dbReference type="CDD" id="cd00637">
    <property type="entry name" value="7tm_classA_rhodopsin-like"/>
    <property type="match status" value="1"/>
</dbReference>
<dbReference type="Proteomes" id="UP000749559">
    <property type="component" value="Unassembled WGS sequence"/>
</dbReference>
<keyword evidence="3 9" id="KW-0812">Transmembrane</keyword>
<evidence type="ECO:0000256" key="7">
    <source>
        <dbReference type="ARBA" id="ARBA00023170"/>
    </source>
</evidence>
<feature type="transmembrane region" description="Helical" evidence="9">
    <location>
        <begin position="215"/>
        <end position="239"/>
    </location>
</feature>
<comment type="subcellular location">
    <subcellularLocation>
        <location evidence="1">Cell membrane</location>
        <topology evidence="1">Multi-pass membrane protein</topology>
    </subcellularLocation>
</comment>
<evidence type="ECO:0000256" key="3">
    <source>
        <dbReference type="ARBA" id="ARBA00022692"/>
    </source>
</evidence>
<feature type="transmembrane region" description="Helical" evidence="9">
    <location>
        <begin position="35"/>
        <end position="63"/>
    </location>
</feature>
<feature type="transmembrane region" description="Helical" evidence="9">
    <location>
        <begin position="125"/>
        <end position="151"/>
    </location>
</feature>
<dbReference type="EMBL" id="CAIIXF020000010">
    <property type="protein sequence ID" value="CAH1796341.1"/>
    <property type="molecule type" value="Genomic_DNA"/>
</dbReference>
<keyword evidence="8" id="KW-0807">Transducer</keyword>
<keyword evidence="4 9" id="KW-1133">Transmembrane helix</keyword>
<dbReference type="AlphaFoldDB" id="A0A8S4PT53"/>
<dbReference type="OrthoDB" id="10044919at2759"/>
<proteinExistence type="predicted"/>